<comment type="caution">
    <text evidence="2">The sequence shown here is derived from an EMBL/GenBank/DDBJ whole genome shotgun (WGS) entry which is preliminary data.</text>
</comment>
<keyword evidence="3" id="KW-1185">Reference proteome</keyword>
<dbReference type="Proteomes" id="UP000256328">
    <property type="component" value="Unassembled WGS sequence"/>
</dbReference>
<dbReference type="InterPro" id="IPR016181">
    <property type="entry name" value="Acyl_CoA_acyltransferase"/>
</dbReference>
<dbReference type="GO" id="GO:0016747">
    <property type="term" value="F:acyltransferase activity, transferring groups other than amino-acyl groups"/>
    <property type="evidence" value="ECO:0007669"/>
    <property type="project" value="InterPro"/>
</dbReference>
<protein>
    <recommendedName>
        <fullName evidence="1">N-acetyltransferase domain-containing protein</fullName>
    </recommendedName>
</protein>
<dbReference type="PROSITE" id="PS51186">
    <property type="entry name" value="GNAT"/>
    <property type="match status" value="1"/>
</dbReference>
<proteinExistence type="predicted"/>
<evidence type="ECO:0000313" key="2">
    <source>
        <dbReference type="EMBL" id="RDW59030.1"/>
    </source>
</evidence>
<organism evidence="2 3">
    <name type="scientific">Coleophoma crateriformis</name>
    <dbReference type="NCBI Taxonomy" id="565419"/>
    <lineage>
        <taxon>Eukaryota</taxon>
        <taxon>Fungi</taxon>
        <taxon>Dikarya</taxon>
        <taxon>Ascomycota</taxon>
        <taxon>Pezizomycotina</taxon>
        <taxon>Leotiomycetes</taxon>
        <taxon>Helotiales</taxon>
        <taxon>Dermateaceae</taxon>
        <taxon>Coleophoma</taxon>
    </lineage>
</organism>
<name>A0A3D8QBK3_9HELO</name>
<dbReference type="AlphaFoldDB" id="A0A3D8QBK3"/>
<feature type="domain" description="N-acetyltransferase" evidence="1">
    <location>
        <begin position="38"/>
        <end position="190"/>
    </location>
</feature>
<dbReference type="InterPro" id="IPR000182">
    <property type="entry name" value="GNAT_dom"/>
</dbReference>
<dbReference type="SUPFAM" id="SSF55729">
    <property type="entry name" value="Acyl-CoA N-acyltransferases (Nat)"/>
    <property type="match status" value="1"/>
</dbReference>
<dbReference type="EMBL" id="PDLN01000020">
    <property type="protein sequence ID" value="RDW59030.1"/>
    <property type="molecule type" value="Genomic_DNA"/>
</dbReference>
<gene>
    <name evidence="2" type="ORF">BP5796_11954</name>
</gene>
<reference evidence="2 3" key="1">
    <citation type="journal article" date="2018" name="IMA Fungus">
        <title>IMA Genome-F 9: Draft genome sequence of Annulohypoxylon stygium, Aspergillus mulundensis, Berkeleyomyces basicola (syn. Thielaviopsis basicola), Ceratocystis smalleyi, two Cercospora beticola strains, Coleophoma cylindrospora, Fusarium fracticaudum, Phialophora cf. hyalina, and Morchella septimelata.</title>
        <authorList>
            <person name="Wingfield B.D."/>
            <person name="Bills G.F."/>
            <person name="Dong Y."/>
            <person name="Huang W."/>
            <person name="Nel W.J."/>
            <person name="Swalarsk-Parry B.S."/>
            <person name="Vaghefi N."/>
            <person name="Wilken P.M."/>
            <person name="An Z."/>
            <person name="de Beer Z.W."/>
            <person name="De Vos L."/>
            <person name="Chen L."/>
            <person name="Duong T.A."/>
            <person name="Gao Y."/>
            <person name="Hammerbacher A."/>
            <person name="Kikkert J.R."/>
            <person name="Li Y."/>
            <person name="Li H."/>
            <person name="Li K."/>
            <person name="Li Q."/>
            <person name="Liu X."/>
            <person name="Ma X."/>
            <person name="Naidoo K."/>
            <person name="Pethybridge S.J."/>
            <person name="Sun J."/>
            <person name="Steenkamp E.T."/>
            <person name="van der Nest M.A."/>
            <person name="van Wyk S."/>
            <person name="Wingfield M.J."/>
            <person name="Xiong C."/>
            <person name="Yue Q."/>
            <person name="Zhang X."/>
        </authorList>
    </citation>
    <scope>NUCLEOTIDE SEQUENCE [LARGE SCALE GENOMIC DNA]</scope>
    <source>
        <strain evidence="2 3">BP5796</strain>
    </source>
</reference>
<sequence>MEVASEAVVFDDTKHCSLLPAIAAVHMACITTDGTIATFLPPLSQEKITLWWEDHSKDSERKIILHLATEPSTGKFAVAGVVMLVNEGSKNEGGRFRGGVSKLLVSPSYRRRGIAKQLMGKLEKEAREWGLTLLVGTLLELLDTEVGSPAEKVYPRLGWIKVGVIPKFEQSPADGELKDNVFFYKNLLLDV</sequence>
<accession>A0A3D8QBK3</accession>
<dbReference type="Gene3D" id="3.40.630.30">
    <property type="match status" value="1"/>
</dbReference>
<dbReference type="Pfam" id="PF00583">
    <property type="entry name" value="Acetyltransf_1"/>
    <property type="match status" value="1"/>
</dbReference>
<dbReference type="OrthoDB" id="41532at2759"/>
<evidence type="ECO:0000313" key="3">
    <source>
        <dbReference type="Proteomes" id="UP000256328"/>
    </source>
</evidence>
<evidence type="ECO:0000259" key="1">
    <source>
        <dbReference type="PROSITE" id="PS51186"/>
    </source>
</evidence>
<dbReference type="CDD" id="cd04301">
    <property type="entry name" value="NAT_SF"/>
    <property type="match status" value="1"/>
</dbReference>